<evidence type="ECO:0008006" key="6">
    <source>
        <dbReference type="Google" id="ProtNLM"/>
    </source>
</evidence>
<evidence type="ECO:0000256" key="1">
    <source>
        <dbReference type="ARBA" id="ARBA00008520"/>
    </source>
</evidence>
<dbReference type="RefSeq" id="WP_058613920.1">
    <property type="nucleotide sequence ID" value="NZ_LDRR01000045.1"/>
</dbReference>
<proteinExistence type="inferred from homology"/>
<dbReference type="EMBL" id="LDRV01000043">
    <property type="protein sequence ID" value="KTS12818.1"/>
    <property type="molecule type" value="Genomic_DNA"/>
</dbReference>
<dbReference type="Proteomes" id="UP000072189">
    <property type="component" value="Unassembled WGS sequence"/>
</dbReference>
<dbReference type="PROSITE" id="PS51257">
    <property type="entry name" value="PROKAR_LIPOPROTEIN"/>
    <property type="match status" value="1"/>
</dbReference>
<evidence type="ECO:0000313" key="4">
    <source>
        <dbReference type="EMBL" id="KTS12818.1"/>
    </source>
</evidence>
<dbReference type="Gene3D" id="3.40.190.10">
    <property type="entry name" value="Periplasmic binding protein-like II"/>
    <property type="match status" value="2"/>
</dbReference>
<sequence>MKTHRSALAVAALAGATALVLSGCSTAVGGGAEDANVLTFASGSEETTQKLIDGFEAANPGVSVKAEFIESDASYIQQLRTRLSGGTAPDVFKVWAGGGGTMATWKVATDGLVAELDDQPWAADVPDNVRYVSSLDDKLYALPSNLGAIGALYNDQALAAVGASIPQTWTQVLDLCKTAAANGKVAYALGNKDAWTTQLIPYALTATLVYGPNPGFSEEQADGSATFSDSKWSDALDKTKQMMDAGCFNAGPNGTSYDAQMTLLGQGDALGAVQVSQAISAAEQYAADGATFSMAPLPATDEVGAQYYPTGVGVSFAINAKAKNPELAQKFLAYVASPAGQKLWAEVSGSMPALPSDERELSPVLEAVETARSAGLTTQYYPDQVWPSTAVQDGLLVDMQRFYNGEITGATVLENMDEAYKAS</sequence>
<protein>
    <recommendedName>
        <fullName evidence="6">ABC-type sugar transport system, periplasmic component</fullName>
    </recommendedName>
</protein>
<organism evidence="4 5">
    <name type="scientific">Microbacterium testaceum</name>
    <name type="common">Aureobacterium testaceum</name>
    <name type="synonym">Brevibacterium testaceum</name>
    <dbReference type="NCBI Taxonomy" id="2033"/>
    <lineage>
        <taxon>Bacteria</taxon>
        <taxon>Bacillati</taxon>
        <taxon>Actinomycetota</taxon>
        <taxon>Actinomycetes</taxon>
        <taxon>Micrococcales</taxon>
        <taxon>Microbacteriaceae</taxon>
        <taxon>Microbacterium</taxon>
    </lineage>
</organism>
<dbReference type="PANTHER" id="PTHR43649:SF29">
    <property type="entry name" value="OSMOPROTECTIVE COMPOUNDS-BINDING PROTEIN GGTB"/>
    <property type="match status" value="1"/>
</dbReference>
<dbReference type="InterPro" id="IPR006059">
    <property type="entry name" value="SBP"/>
</dbReference>
<reference evidence="4 5" key="1">
    <citation type="journal article" date="2016" name="Front. Microbiol.">
        <title>Genomic Resource of Rice Seed Associated Bacteria.</title>
        <authorList>
            <person name="Midha S."/>
            <person name="Bansal K."/>
            <person name="Sharma S."/>
            <person name="Kumar N."/>
            <person name="Patil P.P."/>
            <person name="Chaudhry V."/>
            <person name="Patil P.B."/>
        </authorList>
    </citation>
    <scope>NUCLEOTIDE SEQUENCE [LARGE SCALE GENOMIC DNA]</scope>
    <source>
        <strain evidence="4 5">RSA3</strain>
    </source>
</reference>
<keyword evidence="3" id="KW-0732">Signal</keyword>
<feature type="signal peptide" evidence="3">
    <location>
        <begin position="1"/>
        <end position="27"/>
    </location>
</feature>
<feature type="chain" id="PRO_5007544960" description="ABC-type sugar transport system, periplasmic component" evidence="3">
    <location>
        <begin position="28"/>
        <end position="423"/>
    </location>
</feature>
<gene>
    <name evidence="4" type="ORF">RSA3_07795</name>
</gene>
<accession>A0A147F8B8</accession>
<dbReference type="SUPFAM" id="SSF53850">
    <property type="entry name" value="Periplasmic binding protein-like II"/>
    <property type="match status" value="1"/>
</dbReference>
<dbReference type="PATRIC" id="fig|2033.4.peg.2545"/>
<evidence type="ECO:0000313" key="5">
    <source>
        <dbReference type="Proteomes" id="UP000072189"/>
    </source>
</evidence>
<evidence type="ECO:0000256" key="2">
    <source>
        <dbReference type="ARBA" id="ARBA00022448"/>
    </source>
</evidence>
<dbReference type="AlphaFoldDB" id="A0A147F8B8"/>
<comment type="similarity">
    <text evidence="1">Belongs to the bacterial solute-binding protein 1 family.</text>
</comment>
<dbReference type="InterPro" id="IPR050490">
    <property type="entry name" value="Bact_solute-bd_prot1"/>
</dbReference>
<name>A0A147F8B8_MICTE</name>
<comment type="caution">
    <text evidence="4">The sequence shown here is derived from an EMBL/GenBank/DDBJ whole genome shotgun (WGS) entry which is preliminary data.</text>
</comment>
<keyword evidence="2" id="KW-0813">Transport</keyword>
<dbReference type="PANTHER" id="PTHR43649">
    <property type="entry name" value="ARABINOSE-BINDING PROTEIN-RELATED"/>
    <property type="match status" value="1"/>
</dbReference>
<evidence type="ECO:0000256" key="3">
    <source>
        <dbReference type="SAM" id="SignalP"/>
    </source>
</evidence>
<dbReference type="Pfam" id="PF01547">
    <property type="entry name" value="SBP_bac_1"/>
    <property type="match status" value="1"/>
</dbReference>